<dbReference type="RefSeq" id="WP_089954446.1">
    <property type="nucleotide sequence ID" value="NZ_FOFR01000012.1"/>
</dbReference>
<dbReference type="AlphaFoldDB" id="A0A1H9PX47"/>
<gene>
    <name evidence="2" type="ORF">SAMN05216188_112123</name>
</gene>
<proteinExistence type="predicted"/>
<evidence type="ECO:0000313" key="3">
    <source>
        <dbReference type="Proteomes" id="UP000199352"/>
    </source>
</evidence>
<name>A0A1H9PX47_9PSEU</name>
<dbReference type="Proteomes" id="UP000199352">
    <property type="component" value="Unassembled WGS sequence"/>
</dbReference>
<protein>
    <submittedName>
        <fullName evidence="2">Uncharacterized protein</fullName>
    </submittedName>
</protein>
<sequence length="69" mass="7499">MTVQREGFLGDILDKVKDLVTDDDRKDEKREEDPPLTPACCGGTPIPPLVGGGEGPTMLHEVTCKNYKA</sequence>
<reference evidence="3" key="1">
    <citation type="submission" date="2016-10" db="EMBL/GenBank/DDBJ databases">
        <authorList>
            <person name="Varghese N."/>
            <person name="Submissions S."/>
        </authorList>
    </citation>
    <scope>NUCLEOTIDE SEQUENCE [LARGE SCALE GENOMIC DNA]</scope>
    <source>
        <strain evidence="3">CGMCC 4.3525</strain>
    </source>
</reference>
<dbReference type="OrthoDB" id="3698258at2"/>
<evidence type="ECO:0000256" key="1">
    <source>
        <dbReference type="SAM" id="MobiDB-lite"/>
    </source>
</evidence>
<dbReference type="STRING" id="402600.SAMN05216188_112123"/>
<feature type="compositionally biased region" description="Basic and acidic residues" evidence="1">
    <location>
        <begin position="22"/>
        <end position="33"/>
    </location>
</feature>
<dbReference type="EMBL" id="FOFR01000012">
    <property type="protein sequence ID" value="SER52764.1"/>
    <property type="molecule type" value="Genomic_DNA"/>
</dbReference>
<accession>A0A1H9PX47</accession>
<organism evidence="2 3">
    <name type="scientific">Lentzea xinjiangensis</name>
    <dbReference type="NCBI Taxonomy" id="402600"/>
    <lineage>
        <taxon>Bacteria</taxon>
        <taxon>Bacillati</taxon>
        <taxon>Actinomycetota</taxon>
        <taxon>Actinomycetes</taxon>
        <taxon>Pseudonocardiales</taxon>
        <taxon>Pseudonocardiaceae</taxon>
        <taxon>Lentzea</taxon>
    </lineage>
</organism>
<evidence type="ECO:0000313" key="2">
    <source>
        <dbReference type="EMBL" id="SER52764.1"/>
    </source>
</evidence>
<feature type="region of interest" description="Disordered" evidence="1">
    <location>
        <begin position="22"/>
        <end position="56"/>
    </location>
</feature>
<keyword evidence="3" id="KW-1185">Reference proteome</keyword>